<dbReference type="Gene3D" id="3.20.120.10">
    <property type="entry name" value="Hydrophobin"/>
    <property type="match status" value="1"/>
</dbReference>
<reference evidence="4 5" key="1">
    <citation type="submission" date="2020-03" db="EMBL/GenBank/DDBJ databases">
        <title>Draft Genome Sequence of Cudoniella acicularis.</title>
        <authorList>
            <person name="Buettner E."/>
            <person name="Kellner H."/>
        </authorList>
    </citation>
    <scope>NUCLEOTIDE SEQUENCE [LARGE SCALE GENOMIC DNA]</scope>
    <source>
        <strain evidence="4 5">DSM 108380</strain>
    </source>
</reference>
<dbReference type="PANTHER" id="PTHR42341">
    <property type="entry name" value="HYDROPHOBIN"/>
    <property type="match status" value="1"/>
</dbReference>
<dbReference type="Proteomes" id="UP000566819">
    <property type="component" value="Unassembled WGS sequence"/>
</dbReference>
<comment type="similarity">
    <text evidence="1">Belongs to the cerato-ulmin hydrophobin family.</text>
</comment>
<name>A0A8H4VVJ3_9HELO</name>
<gene>
    <name evidence="4" type="ORF">G7Y89_g14548</name>
</gene>
<evidence type="ECO:0000313" key="4">
    <source>
        <dbReference type="EMBL" id="KAF4621524.1"/>
    </source>
</evidence>
<dbReference type="OrthoDB" id="4500971at2759"/>
<evidence type="ECO:0000256" key="3">
    <source>
        <dbReference type="SAM" id="SignalP"/>
    </source>
</evidence>
<keyword evidence="5" id="KW-1185">Reference proteome</keyword>
<organism evidence="4 5">
    <name type="scientific">Cudoniella acicularis</name>
    <dbReference type="NCBI Taxonomy" id="354080"/>
    <lineage>
        <taxon>Eukaryota</taxon>
        <taxon>Fungi</taxon>
        <taxon>Dikarya</taxon>
        <taxon>Ascomycota</taxon>
        <taxon>Pezizomycotina</taxon>
        <taxon>Leotiomycetes</taxon>
        <taxon>Helotiales</taxon>
        <taxon>Tricladiaceae</taxon>
        <taxon>Cudoniella</taxon>
    </lineage>
</organism>
<dbReference type="SUPFAM" id="SSF101751">
    <property type="entry name" value="Hydrophobin II, HfbII"/>
    <property type="match status" value="1"/>
</dbReference>
<evidence type="ECO:0000256" key="2">
    <source>
        <dbReference type="ARBA" id="ARBA00023157"/>
    </source>
</evidence>
<feature type="signal peptide" evidence="3">
    <location>
        <begin position="1"/>
        <end position="17"/>
    </location>
</feature>
<proteinExistence type="inferred from homology"/>
<comment type="caution">
    <text evidence="4">The sequence shown here is derived from an EMBL/GenBank/DDBJ whole genome shotgun (WGS) entry which is preliminary data.</text>
</comment>
<protein>
    <recommendedName>
        <fullName evidence="6">Hydrophobin</fullName>
    </recommendedName>
</protein>
<dbReference type="PANTHER" id="PTHR42341:SF2">
    <property type="entry name" value="HYDROPHOBIN"/>
    <property type="match status" value="1"/>
</dbReference>
<dbReference type="InterPro" id="IPR010636">
    <property type="entry name" value="Class_II_hydrophobin"/>
</dbReference>
<dbReference type="Pfam" id="PF06766">
    <property type="entry name" value="Hydrophobin_2"/>
    <property type="match status" value="1"/>
</dbReference>
<dbReference type="AlphaFoldDB" id="A0A8H4VVJ3"/>
<dbReference type="InterPro" id="IPR036686">
    <property type="entry name" value="Class_II_Hydrophobin_sf"/>
</dbReference>
<sequence>MQFSTIIATLFAGLVTASPMLQERQDPALGVCSQGTQVYCCDADVLGLAGVDCAAPSNVPQNNDDFRNQCQATR</sequence>
<dbReference type="GO" id="GO:0005576">
    <property type="term" value="C:extracellular region"/>
    <property type="evidence" value="ECO:0007669"/>
    <property type="project" value="InterPro"/>
</dbReference>
<feature type="chain" id="PRO_5034078044" description="Hydrophobin" evidence="3">
    <location>
        <begin position="18"/>
        <end position="74"/>
    </location>
</feature>
<dbReference type="EMBL" id="JAAMPI010001956">
    <property type="protein sequence ID" value="KAF4621524.1"/>
    <property type="molecule type" value="Genomic_DNA"/>
</dbReference>
<keyword evidence="3" id="KW-0732">Signal</keyword>
<evidence type="ECO:0008006" key="6">
    <source>
        <dbReference type="Google" id="ProtNLM"/>
    </source>
</evidence>
<evidence type="ECO:0000313" key="5">
    <source>
        <dbReference type="Proteomes" id="UP000566819"/>
    </source>
</evidence>
<evidence type="ECO:0000256" key="1">
    <source>
        <dbReference type="ARBA" id="ARBA00009576"/>
    </source>
</evidence>
<keyword evidence="2" id="KW-1015">Disulfide bond</keyword>
<accession>A0A8H4VVJ3</accession>